<protein>
    <submittedName>
        <fullName evidence="1">Uncharacterized protein</fullName>
    </submittedName>
</protein>
<keyword evidence="2" id="KW-1185">Reference proteome</keyword>
<proteinExistence type="predicted"/>
<dbReference type="InterPro" id="IPR046117">
    <property type="entry name" value="DUF6054"/>
</dbReference>
<dbReference type="Proteomes" id="UP000617951">
    <property type="component" value="Unassembled WGS sequence"/>
</dbReference>
<dbReference type="RefSeq" id="WP_178620795.1">
    <property type="nucleotide sequence ID" value="NZ_JACRSS010000006.1"/>
</dbReference>
<name>A0A926HY05_9FIRM</name>
<accession>A0A926HY05</accession>
<reference evidence="1" key="1">
    <citation type="submission" date="2020-08" db="EMBL/GenBank/DDBJ databases">
        <title>Genome public.</title>
        <authorList>
            <person name="Liu C."/>
            <person name="Sun Q."/>
        </authorList>
    </citation>
    <scope>NUCLEOTIDE SEQUENCE</scope>
    <source>
        <strain evidence="1">NSJ-63</strain>
    </source>
</reference>
<gene>
    <name evidence="1" type="ORF">H8693_10225</name>
</gene>
<dbReference type="Pfam" id="PF19524">
    <property type="entry name" value="DUF6054"/>
    <property type="match status" value="1"/>
</dbReference>
<evidence type="ECO:0000313" key="2">
    <source>
        <dbReference type="Proteomes" id="UP000617951"/>
    </source>
</evidence>
<evidence type="ECO:0000313" key="1">
    <source>
        <dbReference type="EMBL" id="MBC8539301.1"/>
    </source>
</evidence>
<organism evidence="1 2">
    <name type="scientific">Guopingia tenuis</name>
    <dbReference type="NCBI Taxonomy" id="2763656"/>
    <lineage>
        <taxon>Bacteria</taxon>
        <taxon>Bacillati</taxon>
        <taxon>Bacillota</taxon>
        <taxon>Clostridia</taxon>
        <taxon>Christensenellales</taxon>
        <taxon>Christensenellaceae</taxon>
        <taxon>Guopingia</taxon>
    </lineage>
</organism>
<dbReference type="EMBL" id="JACRSS010000006">
    <property type="protein sequence ID" value="MBC8539301.1"/>
    <property type="molecule type" value="Genomic_DNA"/>
</dbReference>
<sequence>MAKYEKNITGNFHHILNTLHNSVMQGSLSASFEDASDYSCGDFRCAVRVYERYSWLGSNRVSLALTLAGRDGEYFLSAITSGGSQAVFFKVNTFGENAFLSAIREAAEQL</sequence>
<dbReference type="AlphaFoldDB" id="A0A926HY05"/>
<comment type="caution">
    <text evidence="1">The sequence shown here is derived from an EMBL/GenBank/DDBJ whole genome shotgun (WGS) entry which is preliminary data.</text>
</comment>